<proteinExistence type="predicted"/>
<dbReference type="AlphaFoldDB" id="A0A327JP22"/>
<gene>
    <name evidence="1" type="ORF">CH339_11510</name>
</gene>
<accession>A0A327JP22</accession>
<sequence>MLVGVGGPAAAEYQLKPFKDKLFAYPGILETKDDGAFLRVDYDEVRDLDQRDAIKEQRVKSDYVSLKPRWSEQTLKFEAGGRTIKFIATGKTRDARMAVIYVHGQGGNRFQGANDWRFGGNFNRIKNLMTRNDGLFISTDFSDFGTRGKDEVKQLMKLVAANSPGAPIFVACGSMGGAICWRLSEDPEAAKLLGGLLFLGSMWNNDFFKMPMLTDKSRWVPIYFGHGSADSVFPWESQKAFFEKIRRAAPGYPVKFVLFETGSHGTPIRMTDWRAVLNWMLSVNG</sequence>
<dbReference type="OrthoDB" id="9807541at2"/>
<evidence type="ECO:0000313" key="2">
    <source>
        <dbReference type="Proteomes" id="UP000249299"/>
    </source>
</evidence>
<evidence type="ECO:0000313" key="1">
    <source>
        <dbReference type="EMBL" id="RAI27094.1"/>
    </source>
</evidence>
<dbReference type="EMBL" id="NPEV01000022">
    <property type="protein sequence ID" value="RAI27094.1"/>
    <property type="molecule type" value="Genomic_DNA"/>
</dbReference>
<dbReference type="RefSeq" id="WP_111434513.1">
    <property type="nucleotide sequence ID" value="NZ_JACIGG010000022.1"/>
</dbReference>
<keyword evidence="2" id="KW-1185">Reference proteome</keyword>
<dbReference type="SUPFAM" id="SSF53474">
    <property type="entry name" value="alpha/beta-Hydrolases"/>
    <property type="match status" value="1"/>
</dbReference>
<dbReference type="Proteomes" id="UP000249299">
    <property type="component" value="Unassembled WGS sequence"/>
</dbReference>
<protein>
    <submittedName>
        <fullName evidence="1">Phospholipase</fullName>
    </submittedName>
</protein>
<comment type="caution">
    <text evidence="1">The sequence shown here is derived from an EMBL/GenBank/DDBJ whole genome shotgun (WGS) entry which is preliminary data.</text>
</comment>
<organism evidence="1 2">
    <name type="scientific">Rhodobium orientis</name>
    <dbReference type="NCBI Taxonomy" id="34017"/>
    <lineage>
        <taxon>Bacteria</taxon>
        <taxon>Pseudomonadati</taxon>
        <taxon>Pseudomonadota</taxon>
        <taxon>Alphaproteobacteria</taxon>
        <taxon>Hyphomicrobiales</taxon>
        <taxon>Rhodobiaceae</taxon>
        <taxon>Rhodobium</taxon>
    </lineage>
</organism>
<name>A0A327JP22_9HYPH</name>
<dbReference type="InterPro" id="IPR029058">
    <property type="entry name" value="AB_hydrolase_fold"/>
</dbReference>
<dbReference type="Gene3D" id="3.40.50.1820">
    <property type="entry name" value="alpha/beta hydrolase"/>
    <property type="match status" value="1"/>
</dbReference>
<reference evidence="1 2" key="1">
    <citation type="submission" date="2017-07" db="EMBL/GenBank/DDBJ databases">
        <title>Draft Genome Sequences of Select Purple Nonsulfur Bacteria.</title>
        <authorList>
            <person name="Lasarre B."/>
            <person name="Mckinlay J.B."/>
        </authorList>
    </citation>
    <scope>NUCLEOTIDE SEQUENCE [LARGE SCALE GENOMIC DNA]</scope>
    <source>
        <strain evidence="1 2">DSM 11290</strain>
    </source>
</reference>